<dbReference type="Proteomes" id="UP000192602">
    <property type="component" value="Unassembled WGS sequence"/>
</dbReference>
<dbReference type="GO" id="GO:0160147">
    <property type="term" value="F:tRNA pseudouridine(38-40) synthase activity"/>
    <property type="evidence" value="ECO:0007669"/>
    <property type="project" value="UniProtKB-EC"/>
</dbReference>
<dbReference type="InterPro" id="IPR020094">
    <property type="entry name" value="TruA/RsuA/RluB/E/F_N"/>
</dbReference>
<dbReference type="PANTHER" id="PTHR11142">
    <property type="entry name" value="PSEUDOURIDYLATE SYNTHASE"/>
    <property type="match status" value="1"/>
</dbReference>
<name>A0A1W1WT16_9BACT</name>
<evidence type="ECO:0000256" key="4">
    <source>
        <dbReference type="HAMAP-Rule" id="MF_00171"/>
    </source>
</evidence>
<organism evidence="9 10">
    <name type="scientific">Nitratiruptor tergarcus DSM 16512</name>
    <dbReference type="NCBI Taxonomy" id="1069081"/>
    <lineage>
        <taxon>Bacteria</taxon>
        <taxon>Pseudomonadati</taxon>
        <taxon>Campylobacterota</taxon>
        <taxon>Epsilonproteobacteria</taxon>
        <taxon>Nautiliales</taxon>
        <taxon>Nitratiruptoraceae</taxon>
        <taxon>Nitratiruptor</taxon>
    </lineage>
</organism>
<evidence type="ECO:0000256" key="7">
    <source>
        <dbReference type="RuleBase" id="RU003792"/>
    </source>
</evidence>
<feature type="binding site" evidence="4 6">
    <location>
        <position position="110"/>
    </location>
    <ligand>
        <name>substrate</name>
    </ligand>
</feature>
<proteinExistence type="inferred from homology"/>
<keyword evidence="3 4" id="KW-0413">Isomerase</keyword>
<dbReference type="InterPro" id="IPR020097">
    <property type="entry name" value="PsdUridine_synth_TruA_a/b_dom"/>
</dbReference>
<evidence type="ECO:0000256" key="3">
    <source>
        <dbReference type="ARBA" id="ARBA00023235"/>
    </source>
</evidence>
<gene>
    <name evidence="4" type="primary">truA</name>
    <name evidence="9" type="ORF">SAMN05660197_1245</name>
</gene>
<evidence type="ECO:0000256" key="2">
    <source>
        <dbReference type="ARBA" id="ARBA00022694"/>
    </source>
</evidence>
<protein>
    <recommendedName>
        <fullName evidence="4">tRNA pseudouridine synthase A</fullName>
        <ecNumber evidence="4">5.4.99.12</ecNumber>
    </recommendedName>
    <alternativeName>
        <fullName evidence="4">tRNA pseudouridine(38-40) synthase</fullName>
    </alternativeName>
    <alternativeName>
        <fullName evidence="4">tRNA pseudouridylate synthase I</fullName>
    </alternativeName>
    <alternativeName>
        <fullName evidence="4">tRNA-uridine isomerase I</fullName>
    </alternativeName>
</protein>
<evidence type="ECO:0000313" key="9">
    <source>
        <dbReference type="EMBL" id="SMC09437.1"/>
    </source>
</evidence>
<dbReference type="AlphaFoldDB" id="A0A1W1WT16"/>
<evidence type="ECO:0000256" key="1">
    <source>
        <dbReference type="ARBA" id="ARBA00009375"/>
    </source>
</evidence>
<comment type="caution">
    <text evidence="4">Lacks conserved residue(s) required for the propagation of feature annotation.</text>
</comment>
<reference evidence="10" key="1">
    <citation type="submission" date="2017-04" db="EMBL/GenBank/DDBJ databases">
        <authorList>
            <person name="Varghese N."/>
            <person name="Submissions S."/>
        </authorList>
    </citation>
    <scope>NUCLEOTIDE SEQUENCE [LARGE SCALE GENOMIC DNA]</scope>
    <source>
        <strain evidence="10">DSM 16512</strain>
    </source>
</reference>
<evidence type="ECO:0000256" key="6">
    <source>
        <dbReference type="PIRSR" id="PIRSR001430-2"/>
    </source>
</evidence>
<evidence type="ECO:0000256" key="5">
    <source>
        <dbReference type="PIRSR" id="PIRSR001430-1"/>
    </source>
</evidence>
<dbReference type="PIRSF" id="PIRSF001430">
    <property type="entry name" value="tRNA_psdUrid_synth"/>
    <property type="match status" value="1"/>
</dbReference>
<comment type="function">
    <text evidence="4">Formation of pseudouridine at positions 38, 39 and 40 in the anticodon stem and loop of transfer RNAs.</text>
</comment>
<dbReference type="Gene3D" id="3.30.70.580">
    <property type="entry name" value="Pseudouridine synthase I, catalytic domain, N-terminal subdomain"/>
    <property type="match status" value="1"/>
</dbReference>
<dbReference type="GO" id="GO:0031119">
    <property type="term" value="P:tRNA pseudouridine synthesis"/>
    <property type="evidence" value="ECO:0007669"/>
    <property type="project" value="UniProtKB-UniRule"/>
</dbReference>
<dbReference type="STRING" id="1069081.SAMN05660197_1245"/>
<dbReference type="NCBIfam" id="TIGR00071">
    <property type="entry name" value="hisT_truA"/>
    <property type="match status" value="1"/>
</dbReference>
<comment type="subunit">
    <text evidence="4">Homodimer.</text>
</comment>
<dbReference type="HAMAP" id="MF_00171">
    <property type="entry name" value="TruA"/>
    <property type="match status" value="1"/>
</dbReference>
<dbReference type="SUPFAM" id="SSF55120">
    <property type="entry name" value="Pseudouridine synthase"/>
    <property type="match status" value="1"/>
</dbReference>
<evidence type="ECO:0000259" key="8">
    <source>
        <dbReference type="Pfam" id="PF01416"/>
    </source>
</evidence>
<accession>A0A1W1WT16</accession>
<keyword evidence="10" id="KW-1185">Reference proteome</keyword>
<dbReference type="EC" id="5.4.99.12" evidence="4"/>
<dbReference type="CDD" id="cd02570">
    <property type="entry name" value="PseudoU_synth_EcTruA"/>
    <property type="match status" value="1"/>
</dbReference>
<sequence length="241" mass="28180">MRIKAVVAYDGSRFMGYQCQKHTTNTISSHLYHALKKVGIESKVVGSGRTDRGVHATGQVIHFDIPSYWSDLTKLQTYLNRHLAPYIKIRTLQQVDQNFHARYSAKRRAYRYVLSQKPLTPFTAAYKHYHQISHKSILIEALKLFEGEHDFRFFMKTGSDTKSNIRTIYKATLYKHKDDIVFYIEANGFLRAQIRMMVDFLLKIDQDFLSLWQLKIQLEAKERFSTSLAPPSGLYLCRVIY</sequence>
<dbReference type="InterPro" id="IPR020103">
    <property type="entry name" value="PsdUridine_synth_cat_dom_sf"/>
</dbReference>
<dbReference type="InterPro" id="IPR020095">
    <property type="entry name" value="PsdUridine_synth_TruA_C"/>
</dbReference>
<dbReference type="EMBL" id="FWWZ01000001">
    <property type="protein sequence ID" value="SMC09437.1"/>
    <property type="molecule type" value="Genomic_DNA"/>
</dbReference>
<dbReference type="PANTHER" id="PTHR11142:SF0">
    <property type="entry name" value="TRNA PSEUDOURIDINE SYNTHASE-LIKE 1"/>
    <property type="match status" value="1"/>
</dbReference>
<evidence type="ECO:0000313" key="10">
    <source>
        <dbReference type="Proteomes" id="UP000192602"/>
    </source>
</evidence>
<feature type="active site" description="Nucleophile" evidence="4 5">
    <location>
        <position position="51"/>
    </location>
</feature>
<dbReference type="FunFam" id="3.30.70.580:FF:000001">
    <property type="entry name" value="tRNA pseudouridine synthase A"/>
    <property type="match status" value="1"/>
</dbReference>
<comment type="similarity">
    <text evidence="1 4 7">Belongs to the tRNA pseudouridine synthase TruA family.</text>
</comment>
<keyword evidence="2 4" id="KW-0819">tRNA processing</keyword>
<dbReference type="InterPro" id="IPR001406">
    <property type="entry name" value="PsdUridine_synth_TruA"/>
</dbReference>
<feature type="domain" description="Pseudouridine synthase I TruA alpha/beta" evidence="8">
    <location>
        <begin position="5"/>
        <end position="104"/>
    </location>
</feature>
<feature type="domain" description="Pseudouridine synthase I TruA alpha/beta" evidence="8">
    <location>
        <begin position="141"/>
        <end position="241"/>
    </location>
</feature>
<comment type="catalytic activity">
    <reaction evidence="4 7">
        <text>uridine(38/39/40) in tRNA = pseudouridine(38/39/40) in tRNA</text>
        <dbReference type="Rhea" id="RHEA:22376"/>
        <dbReference type="Rhea" id="RHEA-COMP:10085"/>
        <dbReference type="Rhea" id="RHEA-COMP:10087"/>
        <dbReference type="ChEBI" id="CHEBI:65314"/>
        <dbReference type="ChEBI" id="CHEBI:65315"/>
        <dbReference type="EC" id="5.4.99.12"/>
    </reaction>
</comment>
<dbReference type="OrthoDB" id="9811823at2"/>
<dbReference type="Pfam" id="PF01416">
    <property type="entry name" value="PseudoU_synth_1"/>
    <property type="match status" value="2"/>
</dbReference>
<dbReference type="RefSeq" id="WP_084275665.1">
    <property type="nucleotide sequence ID" value="NZ_AP026671.1"/>
</dbReference>
<dbReference type="Gene3D" id="3.30.70.660">
    <property type="entry name" value="Pseudouridine synthase I, catalytic domain, C-terminal subdomain"/>
    <property type="match status" value="1"/>
</dbReference>
<dbReference type="GO" id="GO:0003723">
    <property type="term" value="F:RNA binding"/>
    <property type="evidence" value="ECO:0007669"/>
    <property type="project" value="InterPro"/>
</dbReference>